<dbReference type="AlphaFoldDB" id="A0A7W9CHV7"/>
<organism evidence="2 3">
    <name type="scientific">Brevundimonas variabilis</name>
    <dbReference type="NCBI Taxonomy" id="74312"/>
    <lineage>
        <taxon>Bacteria</taxon>
        <taxon>Pseudomonadati</taxon>
        <taxon>Pseudomonadota</taxon>
        <taxon>Alphaproteobacteria</taxon>
        <taxon>Caulobacterales</taxon>
        <taxon>Caulobacteraceae</taxon>
        <taxon>Brevundimonas</taxon>
    </lineage>
</organism>
<keyword evidence="3" id="KW-1185">Reference proteome</keyword>
<evidence type="ECO:0000256" key="1">
    <source>
        <dbReference type="SAM" id="Phobius"/>
    </source>
</evidence>
<keyword evidence="1" id="KW-0812">Transmembrane</keyword>
<gene>
    <name evidence="2" type="ORF">GGR13_001519</name>
</gene>
<dbReference type="Proteomes" id="UP000545037">
    <property type="component" value="Unassembled WGS sequence"/>
</dbReference>
<protein>
    <submittedName>
        <fullName evidence="2">Uncharacterized protein</fullName>
    </submittedName>
</protein>
<keyword evidence="1" id="KW-1133">Transmembrane helix</keyword>
<reference evidence="2 3" key="1">
    <citation type="submission" date="2020-08" db="EMBL/GenBank/DDBJ databases">
        <title>Genomic Encyclopedia of Type Strains, Phase IV (KMG-IV): sequencing the most valuable type-strain genomes for metagenomic binning, comparative biology and taxonomic classification.</title>
        <authorList>
            <person name="Goeker M."/>
        </authorList>
    </citation>
    <scope>NUCLEOTIDE SEQUENCE [LARGE SCALE GENOMIC DNA]</scope>
    <source>
        <strain evidence="2 3">DSM 4737</strain>
    </source>
</reference>
<evidence type="ECO:0000313" key="3">
    <source>
        <dbReference type="Proteomes" id="UP000545037"/>
    </source>
</evidence>
<dbReference type="RefSeq" id="WP_183212881.1">
    <property type="nucleotide sequence ID" value="NZ_JACHOR010000002.1"/>
</dbReference>
<keyword evidence="1" id="KW-0472">Membrane</keyword>
<evidence type="ECO:0000313" key="2">
    <source>
        <dbReference type="EMBL" id="MBB5745935.1"/>
    </source>
</evidence>
<name>A0A7W9CHV7_9CAUL</name>
<proteinExistence type="predicted"/>
<feature type="transmembrane region" description="Helical" evidence="1">
    <location>
        <begin position="68"/>
        <end position="86"/>
    </location>
</feature>
<accession>A0A7W9CHV7</accession>
<feature type="transmembrane region" description="Helical" evidence="1">
    <location>
        <begin position="6"/>
        <end position="26"/>
    </location>
</feature>
<comment type="caution">
    <text evidence="2">The sequence shown here is derived from an EMBL/GenBank/DDBJ whole genome shotgun (WGS) entry which is preliminary data.</text>
</comment>
<feature type="transmembrane region" description="Helical" evidence="1">
    <location>
        <begin position="38"/>
        <end position="56"/>
    </location>
</feature>
<sequence length="94" mass="10441">MTVDPVSLSWAASWIATGLGVALWLWSWLGEKNAIQKLRYRDCGVVLVFSGVILRVLVPAREMTPFDWAMLILGPLFIAAALWRLARTGAQVMP</sequence>
<dbReference type="EMBL" id="JACHOR010000002">
    <property type="protein sequence ID" value="MBB5745935.1"/>
    <property type="molecule type" value="Genomic_DNA"/>
</dbReference>